<reference evidence="2" key="1">
    <citation type="journal article" date="2019" name="Int. J. Syst. Evol. Microbiol.">
        <title>The Global Catalogue of Microorganisms (GCM) 10K type strain sequencing project: providing services to taxonomists for standard genome sequencing and annotation.</title>
        <authorList>
            <consortium name="The Broad Institute Genomics Platform"/>
            <consortium name="The Broad Institute Genome Sequencing Center for Infectious Disease"/>
            <person name="Wu L."/>
            <person name="Ma J."/>
        </authorList>
    </citation>
    <scope>NUCLEOTIDE SEQUENCE [LARGE SCALE GENOMIC DNA]</scope>
    <source>
        <strain evidence="2">KLKA75</strain>
    </source>
</reference>
<dbReference type="Proteomes" id="UP001595872">
    <property type="component" value="Unassembled WGS sequence"/>
</dbReference>
<dbReference type="EMBL" id="JBHSIT010000007">
    <property type="protein sequence ID" value="MFC4910593.1"/>
    <property type="molecule type" value="Genomic_DNA"/>
</dbReference>
<sequence>MGDAWLSPDTCGVKLDEFEHMTRQMTRAAPALATLADQLWQTLNAAGVSTAPALEIRRLAAWAADAASDLRRRSLLAHDMDRERIGMKLCTPDGTYLTLPDRFTDQVSHLEGARVADALRRAAAGDRSAWDELDRIRPEDVTPAFARALMTSLGPNDLVRLPITLAGQLAGDTNLEPADGSLHVVPDSRINADAAKARTILAFLARSLALTTDPQSKGYLGDHFLTQLRDVGRSHFPPDAPPGSRVDGYQSLSTILGSSGTARFSPAFFRVVGQDMIAYNREQRKNSPAVVTDLSGHFHLGNALDPGVTKVVREPGGLLGRHDAYPQREILSPLLETAAHSGRDAAQTLLTGWHGPFTPKDTALKKDSNLYYLMHDLREDWGRTDHGKSLAEALRTAATGQDTTSTAIALQAAKAVADNARTYFKPDVGQQKMTVDKSGADDLSALRPAMAEILAKHIDRLHSIYRYFHYTTTPDDSGLENGDLDYVLLDVCRDAGSYDTLLKGEMAHARLAVDNAVAKDGDLTRNLEDALPSEGWMFGRLLEARTRTVQAETDRLEVSNEELRRYVDQLVGLIPIASVYGRAAEKIPKGQDMSGKLTDKVMGVLKDWITQRLAEKPDPAILTPKTNTEAVQRLFAQMIASSMAARGRFSNAGLRGRSFAVEGSQAGIKPLDSLSTDDLRAFLNWANEEVHVDRFDVVTQSTVQQGVMEVSRHYADGDGQHLPPSSSG</sequence>
<keyword evidence="2" id="KW-1185">Reference proteome</keyword>
<evidence type="ECO:0000313" key="1">
    <source>
        <dbReference type="EMBL" id="MFC4910593.1"/>
    </source>
</evidence>
<protein>
    <submittedName>
        <fullName evidence="1">Uncharacterized protein</fullName>
    </submittedName>
</protein>
<dbReference type="RefSeq" id="WP_378259033.1">
    <property type="nucleotide sequence ID" value="NZ_JBHSIT010000007.1"/>
</dbReference>
<comment type="caution">
    <text evidence="1">The sequence shown here is derived from an EMBL/GenBank/DDBJ whole genome shotgun (WGS) entry which is preliminary data.</text>
</comment>
<evidence type="ECO:0000313" key="2">
    <source>
        <dbReference type="Proteomes" id="UP001595872"/>
    </source>
</evidence>
<organism evidence="1 2">
    <name type="scientific">Actinomadura gamaensis</name>
    <dbReference type="NCBI Taxonomy" id="1763541"/>
    <lineage>
        <taxon>Bacteria</taxon>
        <taxon>Bacillati</taxon>
        <taxon>Actinomycetota</taxon>
        <taxon>Actinomycetes</taxon>
        <taxon>Streptosporangiales</taxon>
        <taxon>Thermomonosporaceae</taxon>
        <taxon>Actinomadura</taxon>
    </lineage>
</organism>
<proteinExistence type="predicted"/>
<name>A0ABV9U2A2_9ACTN</name>
<accession>A0ABV9U2A2</accession>
<gene>
    <name evidence="1" type="ORF">ACFPCY_24990</name>
</gene>